<accession>A0A383U4D8</accession>
<dbReference type="Gene3D" id="2.130.10.10">
    <property type="entry name" value="YVTN repeat-like/Quinoprotein amine dehydrogenase"/>
    <property type="match status" value="1"/>
</dbReference>
<protein>
    <submittedName>
        <fullName evidence="1">Uncharacterized protein</fullName>
    </submittedName>
</protein>
<dbReference type="SUPFAM" id="SSF51004">
    <property type="entry name" value="C-terminal (heme d1) domain of cytochrome cd1-nitrite reductase"/>
    <property type="match status" value="1"/>
</dbReference>
<evidence type="ECO:0000313" key="2">
    <source>
        <dbReference type="Proteomes" id="UP000262142"/>
    </source>
</evidence>
<keyword evidence="2" id="KW-1185">Reference proteome</keyword>
<dbReference type="EMBL" id="UNSC01000007">
    <property type="protein sequence ID" value="SZD74021.1"/>
    <property type="molecule type" value="Genomic_DNA"/>
</dbReference>
<reference evidence="1 2" key="1">
    <citation type="submission" date="2018-09" db="EMBL/GenBank/DDBJ databases">
        <authorList>
            <consortium name="Pathogen Informatics"/>
        </authorList>
    </citation>
    <scope>NUCLEOTIDE SEQUENCE [LARGE SCALE GENOMIC DNA]</scope>
    <source>
        <strain evidence="1 2">OH-22767</strain>
    </source>
</reference>
<organism evidence="1 2">
    <name type="scientific">Candidatus Ornithobacterium hominis</name>
    <dbReference type="NCBI Taxonomy" id="2497989"/>
    <lineage>
        <taxon>Bacteria</taxon>
        <taxon>Pseudomonadati</taxon>
        <taxon>Bacteroidota</taxon>
        <taxon>Flavobacteriia</taxon>
        <taxon>Flavobacteriales</taxon>
        <taxon>Weeksellaceae</taxon>
        <taxon>Ornithobacterium</taxon>
    </lineage>
</organism>
<dbReference type="InterPro" id="IPR011048">
    <property type="entry name" value="Haem_d1_sf"/>
</dbReference>
<proteinExistence type="predicted"/>
<evidence type="ECO:0000313" key="1">
    <source>
        <dbReference type="EMBL" id="SZD74021.1"/>
    </source>
</evidence>
<dbReference type="OrthoDB" id="9773938at2"/>
<name>A0A383U4D8_9FLAO</name>
<dbReference type="InterPro" id="IPR031815">
    <property type="entry name" value="DUF5074"/>
</dbReference>
<dbReference type="Proteomes" id="UP000262142">
    <property type="component" value="Unassembled WGS sequence"/>
</dbReference>
<dbReference type="AlphaFoldDB" id="A0A383U4D8"/>
<dbReference type="InterPro" id="IPR015943">
    <property type="entry name" value="WD40/YVTN_repeat-like_dom_sf"/>
</dbReference>
<dbReference type="RefSeq" id="WP_119059674.1">
    <property type="nucleotide sequence ID" value="NZ_UNSC01000007.1"/>
</dbReference>
<dbReference type="PROSITE" id="PS51257">
    <property type="entry name" value="PROKAR_LIPOPROTEIN"/>
    <property type="match status" value="1"/>
</dbReference>
<gene>
    <name evidence="1" type="ORF">SAMEA104719789_01477</name>
</gene>
<sequence length="361" mass="40968">MNYFSKMTVFAVALFTVFSCTNSDEDVVNPSGKFVSTGILISNEGNFGSANASIDILTNEGELQTDVFKKSNENKLLGDVLQGAFIDKDYTYLVVNNSNKVEILEKGTHKIKFTITEELNLPRYVTVTNDYILVTNNKSTYAGQSDGYVSVYKKGDFSFHSNIEFPEQIEKIFSNEKYIYVQQSYFSTGNKIVKLDASTLKKLDEIVLAKNFSDMSWGTGKYFYALSNGESKCNDFSACKEEINGEIYQIEKSTGTISKTFHFNSYATNIDHYYDDQVFFTTSNQVYKINTKNKNAQPESIIQTEKNDWSNFYGFSVLKNKIYLSNVNGFIASSDVYIYNNNGNLEKEFKGGRGVNDFYLY</sequence>
<dbReference type="Pfam" id="PF16819">
    <property type="entry name" value="DUF5074"/>
    <property type="match status" value="1"/>
</dbReference>